<reference evidence="2" key="1">
    <citation type="journal article" date="2015" name="Nat. Genet.">
        <title>The genome and transcriptome of the zoonotic hookworm Ancylostoma ceylanicum identify infection-specific gene families.</title>
        <authorList>
            <person name="Schwarz E.M."/>
            <person name="Hu Y."/>
            <person name="Antoshechkin I."/>
            <person name="Miller M.M."/>
            <person name="Sternberg P.W."/>
            <person name="Aroian R.V."/>
        </authorList>
    </citation>
    <scope>NUCLEOTIDE SEQUENCE</scope>
    <source>
        <strain evidence="2">HY135</strain>
    </source>
</reference>
<accession>A0A016V2X6</accession>
<comment type="caution">
    <text evidence="1">The sequence shown here is derived from an EMBL/GenBank/DDBJ whole genome shotgun (WGS) entry which is preliminary data.</text>
</comment>
<dbReference type="EMBL" id="JARK01001354">
    <property type="protein sequence ID" value="EYC21825.1"/>
    <property type="molecule type" value="Genomic_DNA"/>
</dbReference>
<proteinExistence type="predicted"/>
<evidence type="ECO:0000313" key="1">
    <source>
        <dbReference type="EMBL" id="EYC21825.1"/>
    </source>
</evidence>
<keyword evidence="2" id="KW-1185">Reference proteome</keyword>
<name>A0A016V2X6_9BILA</name>
<evidence type="ECO:0000313" key="2">
    <source>
        <dbReference type="Proteomes" id="UP000024635"/>
    </source>
</evidence>
<protein>
    <submittedName>
        <fullName evidence="1">Uncharacterized protein</fullName>
    </submittedName>
</protein>
<dbReference type="AlphaFoldDB" id="A0A016V2X6"/>
<organism evidence="1 2">
    <name type="scientific">Ancylostoma ceylanicum</name>
    <dbReference type="NCBI Taxonomy" id="53326"/>
    <lineage>
        <taxon>Eukaryota</taxon>
        <taxon>Metazoa</taxon>
        <taxon>Ecdysozoa</taxon>
        <taxon>Nematoda</taxon>
        <taxon>Chromadorea</taxon>
        <taxon>Rhabditida</taxon>
        <taxon>Rhabditina</taxon>
        <taxon>Rhabditomorpha</taxon>
        <taxon>Strongyloidea</taxon>
        <taxon>Ancylostomatidae</taxon>
        <taxon>Ancylostomatinae</taxon>
        <taxon>Ancylostoma</taxon>
    </lineage>
</organism>
<sequence length="72" mass="8584">MPQCLLRLRRDSVTASQTVTQSAHFCLKFELLRKLATYSQRFREDKRSRIWLATPPKNGRQTLLHDEELLHF</sequence>
<gene>
    <name evidence="1" type="primary">Acey_s0018.g3553</name>
    <name evidence="1" type="ORF">Y032_0018g3553</name>
</gene>
<dbReference type="Proteomes" id="UP000024635">
    <property type="component" value="Unassembled WGS sequence"/>
</dbReference>